<dbReference type="Proteomes" id="UP000311382">
    <property type="component" value="Unassembled WGS sequence"/>
</dbReference>
<evidence type="ECO:0000313" key="3">
    <source>
        <dbReference type="Proteomes" id="UP000311382"/>
    </source>
</evidence>
<protein>
    <submittedName>
        <fullName evidence="2">Uncharacterized protein</fullName>
    </submittedName>
</protein>
<keyword evidence="3" id="KW-1185">Reference proteome</keyword>
<proteinExistence type="predicted"/>
<sequence>MPVVYPDEFPTRSAPSAYPWESPAVVSATQRGMRQAGIAPGATPFSHKEVHQVKMARLMIDRTGRGSDGALHHQHLDANATGVHDDIKDLFNTLEGKVAQVEHKRNRKTGGLTYRDQRLPEPTPSSSLSLTPAVLRSTPAMSGLGAGGDGNGGASDSDDEPCAFPHARGLTQPRTADELAHVLAQLKPGKKILKVAGEIDITETFVTEVVVQRDTPARKPVLVVMCGNGLPSQRTIQASPRLMGMWRIGSRSPQKQVLILRCTKTVHIEVHFQLQVAI</sequence>
<reference evidence="2 3" key="1">
    <citation type="submission" date="2019-03" db="EMBL/GenBank/DDBJ databases">
        <title>Rhodosporidium diobovatum UCD-FST 08-225 genome sequencing, assembly, and annotation.</title>
        <authorList>
            <person name="Fakankun I.U."/>
            <person name="Fristensky B."/>
            <person name="Levin D.B."/>
        </authorList>
    </citation>
    <scope>NUCLEOTIDE SEQUENCE [LARGE SCALE GENOMIC DNA]</scope>
    <source>
        <strain evidence="2 3">UCD-FST 08-225</strain>
    </source>
</reference>
<comment type="caution">
    <text evidence="2">The sequence shown here is derived from an EMBL/GenBank/DDBJ whole genome shotgun (WGS) entry which is preliminary data.</text>
</comment>
<gene>
    <name evidence="2" type="ORF">DMC30DRAFT_220258</name>
</gene>
<dbReference type="EMBL" id="SOZI01000051">
    <property type="protein sequence ID" value="TNY21054.1"/>
    <property type="molecule type" value="Genomic_DNA"/>
</dbReference>
<evidence type="ECO:0000256" key="1">
    <source>
        <dbReference type="SAM" id="MobiDB-lite"/>
    </source>
</evidence>
<dbReference type="OrthoDB" id="2520609at2759"/>
<feature type="region of interest" description="Disordered" evidence="1">
    <location>
        <begin position="106"/>
        <end position="168"/>
    </location>
</feature>
<organism evidence="2 3">
    <name type="scientific">Rhodotorula diobovata</name>
    <dbReference type="NCBI Taxonomy" id="5288"/>
    <lineage>
        <taxon>Eukaryota</taxon>
        <taxon>Fungi</taxon>
        <taxon>Dikarya</taxon>
        <taxon>Basidiomycota</taxon>
        <taxon>Pucciniomycotina</taxon>
        <taxon>Microbotryomycetes</taxon>
        <taxon>Sporidiobolales</taxon>
        <taxon>Sporidiobolaceae</taxon>
        <taxon>Rhodotorula</taxon>
    </lineage>
</organism>
<dbReference type="AlphaFoldDB" id="A0A5C5FYD5"/>
<feature type="compositionally biased region" description="Gly residues" evidence="1">
    <location>
        <begin position="144"/>
        <end position="153"/>
    </location>
</feature>
<name>A0A5C5FYD5_9BASI</name>
<accession>A0A5C5FYD5</accession>
<evidence type="ECO:0000313" key="2">
    <source>
        <dbReference type="EMBL" id="TNY21054.1"/>
    </source>
</evidence>